<evidence type="ECO:0000313" key="2">
    <source>
        <dbReference type="EMBL" id="KZV99536.1"/>
    </source>
</evidence>
<name>A0A165MNS3_EXIGL</name>
<accession>A0A165MNS3</accession>
<evidence type="ECO:0000313" key="3">
    <source>
        <dbReference type="Proteomes" id="UP000077266"/>
    </source>
</evidence>
<feature type="compositionally biased region" description="Polar residues" evidence="1">
    <location>
        <begin position="9"/>
        <end position="23"/>
    </location>
</feature>
<reference evidence="2 3" key="1">
    <citation type="journal article" date="2016" name="Mol. Biol. Evol.">
        <title>Comparative Genomics of Early-Diverging Mushroom-Forming Fungi Provides Insights into the Origins of Lignocellulose Decay Capabilities.</title>
        <authorList>
            <person name="Nagy L.G."/>
            <person name="Riley R."/>
            <person name="Tritt A."/>
            <person name="Adam C."/>
            <person name="Daum C."/>
            <person name="Floudas D."/>
            <person name="Sun H."/>
            <person name="Yadav J.S."/>
            <person name="Pangilinan J."/>
            <person name="Larsson K.H."/>
            <person name="Matsuura K."/>
            <person name="Barry K."/>
            <person name="Labutti K."/>
            <person name="Kuo R."/>
            <person name="Ohm R.A."/>
            <person name="Bhattacharya S.S."/>
            <person name="Shirouzu T."/>
            <person name="Yoshinaga Y."/>
            <person name="Martin F.M."/>
            <person name="Grigoriev I.V."/>
            <person name="Hibbett D.S."/>
        </authorList>
    </citation>
    <scope>NUCLEOTIDE SEQUENCE [LARGE SCALE GENOMIC DNA]</scope>
    <source>
        <strain evidence="2 3">HHB12029</strain>
    </source>
</reference>
<feature type="region of interest" description="Disordered" evidence="1">
    <location>
        <begin position="1"/>
        <end position="33"/>
    </location>
</feature>
<dbReference type="EMBL" id="KV425909">
    <property type="protein sequence ID" value="KZV99536.1"/>
    <property type="molecule type" value="Genomic_DNA"/>
</dbReference>
<evidence type="ECO:0000256" key="1">
    <source>
        <dbReference type="SAM" id="MobiDB-lite"/>
    </source>
</evidence>
<proteinExistence type="predicted"/>
<dbReference type="InParanoid" id="A0A165MNS3"/>
<dbReference type="Proteomes" id="UP000077266">
    <property type="component" value="Unassembled WGS sequence"/>
</dbReference>
<keyword evidence="3" id="KW-1185">Reference proteome</keyword>
<sequence>MRLTRKAASRTSRQLGSGCSQAPFSPGTEIALSPSDELRDSQTLRQRMTAVHVQLATGVETPEACHTTSMGSHALLVLRNIYDANWEQRSSELARALGPPKAGAAHVLTYRPRPATLQSPSRVSGTNDVPLILLQLRVSRISERCRRCLLLQSTLGTLLPLIDRHRGARAALHRRQRCKNRAGATIGCCEGATGCRSPSRCAAPPDHARSPLCTAHHHPSTRGTYAFTRARTHDRRKRRLRRPADPGVGSGDVGLGKNWLLLKPRSCKTLPRSRCLLAFPGSRPFHD</sequence>
<gene>
    <name evidence="2" type="ORF">EXIGLDRAFT_228817</name>
</gene>
<dbReference type="AlphaFoldDB" id="A0A165MNS3"/>
<organism evidence="2 3">
    <name type="scientific">Exidia glandulosa HHB12029</name>
    <dbReference type="NCBI Taxonomy" id="1314781"/>
    <lineage>
        <taxon>Eukaryota</taxon>
        <taxon>Fungi</taxon>
        <taxon>Dikarya</taxon>
        <taxon>Basidiomycota</taxon>
        <taxon>Agaricomycotina</taxon>
        <taxon>Agaricomycetes</taxon>
        <taxon>Auriculariales</taxon>
        <taxon>Exidiaceae</taxon>
        <taxon>Exidia</taxon>
    </lineage>
</organism>
<protein>
    <submittedName>
        <fullName evidence="2">Uncharacterized protein</fullName>
    </submittedName>
</protein>